<protein>
    <submittedName>
        <fullName evidence="2">Uncharacterized protein</fullName>
    </submittedName>
</protein>
<reference evidence="2" key="1">
    <citation type="submission" date="2023-03" db="EMBL/GenBank/DDBJ databases">
        <title>Massive genome expansion in bonnet fungi (Mycena s.s.) driven by repeated elements and novel gene families across ecological guilds.</title>
        <authorList>
            <consortium name="Lawrence Berkeley National Laboratory"/>
            <person name="Harder C.B."/>
            <person name="Miyauchi S."/>
            <person name="Viragh M."/>
            <person name="Kuo A."/>
            <person name="Thoen E."/>
            <person name="Andreopoulos B."/>
            <person name="Lu D."/>
            <person name="Skrede I."/>
            <person name="Drula E."/>
            <person name="Henrissat B."/>
            <person name="Morin E."/>
            <person name="Kohler A."/>
            <person name="Barry K."/>
            <person name="LaButti K."/>
            <person name="Morin E."/>
            <person name="Salamov A."/>
            <person name="Lipzen A."/>
            <person name="Mereny Z."/>
            <person name="Hegedus B."/>
            <person name="Baldrian P."/>
            <person name="Stursova M."/>
            <person name="Weitz H."/>
            <person name="Taylor A."/>
            <person name="Grigoriev I.V."/>
            <person name="Nagy L.G."/>
            <person name="Martin F."/>
            <person name="Kauserud H."/>
        </authorList>
    </citation>
    <scope>NUCLEOTIDE SEQUENCE</scope>
    <source>
        <strain evidence="2">CBHHK002</strain>
    </source>
</reference>
<dbReference type="AlphaFoldDB" id="A0AAD7AIN6"/>
<feature type="compositionally biased region" description="Low complexity" evidence="1">
    <location>
        <begin position="14"/>
        <end position="35"/>
    </location>
</feature>
<evidence type="ECO:0000256" key="1">
    <source>
        <dbReference type="SAM" id="MobiDB-lite"/>
    </source>
</evidence>
<gene>
    <name evidence="2" type="ORF">DFH08DRAFT_847026</name>
</gene>
<name>A0AAD7AIN6_9AGAR</name>
<evidence type="ECO:0000313" key="3">
    <source>
        <dbReference type="Proteomes" id="UP001218218"/>
    </source>
</evidence>
<dbReference type="Proteomes" id="UP001218218">
    <property type="component" value="Unassembled WGS sequence"/>
</dbReference>
<evidence type="ECO:0000313" key="2">
    <source>
        <dbReference type="EMBL" id="KAJ7359779.1"/>
    </source>
</evidence>
<keyword evidence="3" id="KW-1185">Reference proteome</keyword>
<feature type="region of interest" description="Disordered" evidence="1">
    <location>
        <begin position="14"/>
        <end position="42"/>
    </location>
</feature>
<dbReference type="EMBL" id="JARIHO010000006">
    <property type="protein sequence ID" value="KAJ7359779.1"/>
    <property type="molecule type" value="Genomic_DNA"/>
</dbReference>
<organism evidence="2 3">
    <name type="scientific">Mycena albidolilacea</name>
    <dbReference type="NCBI Taxonomy" id="1033008"/>
    <lineage>
        <taxon>Eukaryota</taxon>
        <taxon>Fungi</taxon>
        <taxon>Dikarya</taxon>
        <taxon>Basidiomycota</taxon>
        <taxon>Agaricomycotina</taxon>
        <taxon>Agaricomycetes</taxon>
        <taxon>Agaricomycetidae</taxon>
        <taxon>Agaricales</taxon>
        <taxon>Marasmiineae</taxon>
        <taxon>Mycenaceae</taxon>
        <taxon>Mycena</taxon>
    </lineage>
</organism>
<sequence>MNWIRIGGDFVAPASAPTPRPTRASSAAGTHVTTTGAGGGRRPEVEGAVHLRLHLLVARSLSLSVPSLASRSLSPLTFSGALHRPVALPLRLRLRPLQHPDLLLQPRIRKAQLQQPVLPAPACRRVEALENVVARSHCCLSCFCASTGSRG</sequence>
<comment type="caution">
    <text evidence="2">The sequence shown here is derived from an EMBL/GenBank/DDBJ whole genome shotgun (WGS) entry which is preliminary data.</text>
</comment>
<proteinExistence type="predicted"/>
<accession>A0AAD7AIN6</accession>